<keyword evidence="1" id="KW-1133">Transmembrane helix</keyword>
<feature type="transmembrane region" description="Helical" evidence="1">
    <location>
        <begin position="454"/>
        <end position="478"/>
    </location>
</feature>
<dbReference type="PANTHER" id="PTHR46825:SF9">
    <property type="entry name" value="BETA-LACTAMASE-RELATED DOMAIN-CONTAINING PROTEIN"/>
    <property type="match status" value="1"/>
</dbReference>
<dbReference type="Pfam" id="PF00144">
    <property type="entry name" value="Beta-lactamase"/>
    <property type="match status" value="1"/>
</dbReference>
<name>A0ABT9R5Y3_9ACTN</name>
<dbReference type="PANTHER" id="PTHR46825">
    <property type="entry name" value="D-ALANYL-D-ALANINE-CARBOXYPEPTIDASE/ENDOPEPTIDASE AMPH"/>
    <property type="match status" value="1"/>
</dbReference>
<dbReference type="RefSeq" id="WP_306862544.1">
    <property type="nucleotide sequence ID" value="NZ_JAUSRB010000002.1"/>
</dbReference>
<evidence type="ECO:0000256" key="1">
    <source>
        <dbReference type="SAM" id="Phobius"/>
    </source>
</evidence>
<dbReference type="EMBL" id="JAUSRB010000002">
    <property type="protein sequence ID" value="MDP9864548.1"/>
    <property type="molecule type" value="Genomic_DNA"/>
</dbReference>
<keyword evidence="1" id="KW-0812">Transmembrane</keyword>
<feature type="domain" description="Beta-lactamase-related" evidence="3">
    <location>
        <begin position="38"/>
        <end position="353"/>
    </location>
</feature>
<protein>
    <submittedName>
        <fullName evidence="4">CubicO group peptidase (Beta-lactamase class C family)</fullName>
    </submittedName>
</protein>
<feature type="transmembrane region" description="Helical" evidence="1">
    <location>
        <begin position="421"/>
        <end position="442"/>
    </location>
</feature>
<comment type="caution">
    <text evidence="4">The sequence shown here is derived from an EMBL/GenBank/DDBJ whole genome shotgun (WGS) entry which is preliminary data.</text>
</comment>
<keyword evidence="5" id="KW-1185">Reference proteome</keyword>
<evidence type="ECO:0000313" key="5">
    <source>
        <dbReference type="Proteomes" id="UP001230426"/>
    </source>
</evidence>
<evidence type="ECO:0000259" key="3">
    <source>
        <dbReference type="Pfam" id="PF00144"/>
    </source>
</evidence>
<dbReference type="InterPro" id="IPR001466">
    <property type="entry name" value="Beta-lactam-related"/>
</dbReference>
<gene>
    <name evidence="4" type="ORF">J2S55_003814</name>
</gene>
<dbReference type="InterPro" id="IPR012338">
    <property type="entry name" value="Beta-lactam/transpept-like"/>
</dbReference>
<feature type="transmembrane region" description="Helical" evidence="1">
    <location>
        <begin position="382"/>
        <end position="400"/>
    </location>
</feature>
<evidence type="ECO:0000313" key="4">
    <source>
        <dbReference type="EMBL" id="MDP9864548.1"/>
    </source>
</evidence>
<feature type="signal peptide" evidence="2">
    <location>
        <begin position="1"/>
        <end position="26"/>
    </location>
</feature>
<proteinExistence type="predicted"/>
<keyword evidence="1" id="KW-0472">Membrane</keyword>
<dbReference type="SUPFAM" id="SSF56601">
    <property type="entry name" value="beta-lactamase/transpeptidase-like"/>
    <property type="match status" value="1"/>
</dbReference>
<keyword evidence="2" id="KW-0732">Signal</keyword>
<organism evidence="4 5">
    <name type="scientific">Streptosporangium brasiliense</name>
    <dbReference type="NCBI Taxonomy" id="47480"/>
    <lineage>
        <taxon>Bacteria</taxon>
        <taxon>Bacillati</taxon>
        <taxon>Actinomycetota</taxon>
        <taxon>Actinomycetes</taxon>
        <taxon>Streptosporangiales</taxon>
        <taxon>Streptosporangiaceae</taxon>
        <taxon>Streptosporangium</taxon>
    </lineage>
</organism>
<dbReference type="InterPro" id="IPR050491">
    <property type="entry name" value="AmpC-like"/>
</dbReference>
<dbReference type="Gene3D" id="3.40.710.10">
    <property type="entry name" value="DD-peptidase/beta-lactamase superfamily"/>
    <property type="match status" value="1"/>
</dbReference>
<accession>A0ABT9R5Y3</accession>
<reference evidence="4 5" key="1">
    <citation type="submission" date="2023-07" db="EMBL/GenBank/DDBJ databases">
        <title>Sequencing the genomes of 1000 actinobacteria strains.</title>
        <authorList>
            <person name="Klenk H.-P."/>
        </authorList>
    </citation>
    <scope>NUCLEOTIDE SEQUENCE [LARGE SCALE GENOMIC DNA]</scope>
    <source>
        <strain evidence="4 5">DSM 44109</strain>
    </source>
</reference>
<evidence type="ECO:0000256" key="2">
    <source>
        <dbReference type="SAM" id="SignalP"/>
    </source>
</evidence>
<sequence>MKKLVACAGLVAAVLIPAALTPAAAAAPPGGALDAAAVDRYVNDYLRRTGLPGAMVAVTRGDQVVRAAGYGHGADGRAVTARTPMPVASLSKSFTALAVMRLVEAGRVDLDAPVRRYLPEFRLADPRAARITVRQLLNQTSGMADSAFPDLTLPQPDTLTGAVARMRGAELATAPGTRMSYHNPNYFVAARLVEVVAGVPFAEYMSAEVFGPIGMADTTTVDSTAEMPGAARGYIRAYGQVIPRAHPRWFTNGGHGVVTTATDLSRWLITQNSGGRTADGRQVVSDRSIETMWTPPKGGTYGMGWRRGGPEHGSTWVQHTGWLLTHNSVQILVPDEGYGVAVVANTGMSPDDDSVLIARGLVDLAQGRTPEPTAPFTMTADLVLAGLTILALALGARGALRSQRWARRRAGHPLWRTVLRLSPYALPLVIFASLASIFGFLYNRAGTMEQITYLWLPLYVWLGTAALAGAVVIAARGFHLIRAGRRPSDVPPAVPPRP</sequence>
<dbReference type="Proteomes" id="UP001230426">
    <property type="component" value="Unassembled WGS sequence"/>
</dbReference>
<feature type="chain" id="PRO_5045370395" evidence="2">
    <location>
        <begin position="27"/>
        <end position="498"/>
    </location>
</feature>